<dbReference type="EMBL" id="JAHFVK010000001">
    <property type="protein sequence ID" value="MBT2132725.1"/>
    <property type="molecule type" value="Genomic_DNA"/>
</dbReference>
<dbReference type="NCBIfam" id="TIGR01790">
    <property type="entry name" value="carotene-cycl"/>
    <property type="match status" value="1"/>
</dbReference>
<dbReference type="SUPFAM" id="SSF51905">
    <property type="entry name" value="FAD/NAD(P)-binding domain"/>
    <property type="match status" value="1"/>
</dbReference>
<evidence type="ECO:0000313" key="2">
    <source>
        <dbReference type="EMBL" id="MBT2132725.1"/>
    </source>
</evidence>
<dbReference type="NCBIfam" id="TIGR01789">
    <property type="entry name" value="lycopene_cycl"/>
    <property type="match status" value="1"/>
</dbReference>
<proteinExistence type="inferred from homology"/>
<dbReference type="Gene3D" id="3.50.50.60">
    <property type="entry name" value="FAD/NAD(P)-binding domain"/>
    <property type="match status" value="1"/>
</dbReference>
<keyword evidence="3" id="KW-1185">Reference proteome</keyword>
<comment type="similarity">
    <text evidence="1">Belongs to the lycopene cyclase family.</text>
</comment>
<protein>
    <submittedName>
        <fullName evidence="2">Lycopene beta-cyclase CrtY</fullName>
        <ecNumber evidence="2">5.5.1.19</ecNumber>
    </submittedName>
</protein>
<sequence>MADRNCDIALVGGGLSGGLIALALARHRPELTVSLFEAGDRLGGHHRWSWFESDLTPEGAALLDGFRLTRWERGYDVCFPGVSRHLGTRYRSLASVDFAQGLENLLAKGTIRCGTDVRSLDRHGVTLAGAERVTAGAVIDCRGFEQASQLSGGWQVFMGRHIHTAAPHGIEHPVIMDADVEQIGGYRFVYVLPLGPNEIFVEDTYYQDEPTLDRKALSARIDAYCQDNGWTGETVDTETGVLPVITGGDFAAFQHAQRIEGVGVAGARGGFAHPLTSYTLPFAVETALAIAKATHLSGEEIAILLEQRARHHWRSTRFYRKLGVMLFRAARPEDRWQIFDRFYRLDRRLIERFYAGRSTRADKARILCGRPPVPVHRAVKAVLGAA</sequence>
<evidence type="ECO:0000256" key="1">
    <source>
        <dbReference type="ARBA" id="ARBA00006599"/>
    </source>
</evidence>
<dbReference type="RefSeq" id="WP_214533792.1">
    <property type="nucleotide sequence ID" value="NZ_JAHFVK010000001.1"/>
</dbReference>
<reference evidence="2 3" key="1">
    <citation type="submission" date="2021-05" db="EMBL/GenBank/DDBJ databases">
        <title>Croceibacterium sp. LX-88 genome sequence.</title>
        <authorList>
            <person name="Luo X."/>
        </authorList>
    </citation>
    <scope>NUCLEOTIDE SEQUENCE [LARGE SCALE GENOMIC DNA]</scope>
    <source>
        <strain evidence="2 3">LX-88</strain>
    </source>
</reference>
<keyword evidence="2" id="KW-0413">Isomerase</keyword>
<name>A0ABS5VYX5_9SPHN</name>
<organism evidence="2 3">
    <name type="scientific">Croceibacterium selenioxidans</name>
    <dbReference type="NCBI Taxonomy" id="2838833"/>
    <lineage>
        <taxon>Bacteria</taxon>
        <taxon>Pseudomonadati</taxon>
        <taxon>Pseudomonadota</taxon>
        <taxon>Alphaproteobacteria</taxon>
        <taxon>Sphingomonadales</taxon>
        <taxon>Erythrobacteraceae</taxon>
        <taxon>Croceibacterium</taxon>
    </lineage>
</organism>
<accession>A0ABS5VYX5</accession>
<dbReference type="InterPro" id="IPR036188">
    <property type="entry name" value="FAD/NAD-bd_sf"/>
</dbReference>
<dbReference type="GO" id="GO:0016853">
    <property type="term" value="F:isomerase activity"/>
    <property type="evidence" value="ECO:0007669"/>
    <property type="project" value="UniProtKB-KW"/>
</dbReference>
<gene>
    <name evidence="2" type="primary">crtY</name>
    <name evidence="2" type="ORF">KK137_00130</name>
</gene>
<dbReference type="Pfam" id="PF05834">
    <property type="entry name" value="Lycopene_cycl"/>
    <property type="match status" value="1"/>
</dbReference>
<dbReference type="InterPro" id="IPR010108">
    <property type="entry name" value="Lycopene_cyclase_b/e"/>
</dbReference>
<dbReference type="InterPro" id="IPR008461">
    <property type="entry name" value="CrtY"/>
</dbReference>
<comment type="caution">
    <text evidence="2">The sequence shown here is derived from an EMBL/GenBank/DDBJ whole genome shotgun (WGS) entry which is preliminary data.</text>
</comment>
<dbReference type="EC" id="5.5.1.19" evidence="2"/>
<dbReference type="Proteomes" id="UP000811255">
    <property type="component" value="Unassembled WGS sequence"/>
</dbReference>
<evidence type="ECO:0000313" key="3">
    <source>
        <dbReference type="Proteomes" id="UP000811255"/>
    </source>
</evidence>